<dbReference type="PANTHER" id="PTHR33570:SF2">
    <property type="entry name" value="CARBOXYMUCONOLACTONE DECARBOXYLASE-LIKE DOMAIN-CONTAINING PROTEIN"/>
    <property type="match status" value="1"/>
</dbReference>
<dbReference type="AlphaFoldDB" id="A0A318UEG6"/>
<dbReference type="SUPFAM" id="SSF69118">
    <property type="entry name" value="AhpD-like"/>
    <property type="match status" value="1"/>
</dbReference>
<dbReference type="GO" id="GO:0051920">
    <property type="term" value="F:peroxiredoxin activity"/>
    <property type="evidence" value="ECO:0007669"/>
    <property type="project" value="InterPro"/>
</dbReference>
<evidence type="ECO:0000313" key="4">
    <source>
        <dbReference type="Proteomes" id="UP000248198"/>
    </source>
</evidence>
<keyword evidence="1" id="KW-0732">Signal</keyword>
<gene>
    <name evidence="3" type="ORF">B0O44_103232</name>
</gene>
<dbReference type="Pfam" id="PF02627">
    <property type="entry name" value="CMD"/>
    <property type="match status" value="2"/>
</dbReference>
<dbReference type="InterPro" id="IPR029032">
    <property type="entry name" value="AhpD-like"/>
</dbReference>
<keyword evidence="4" id="KW-1185">Reference proteome</keyword>
<sequence>MKLFRTASLLIALAGLISNVAAQQKNTMEKSLSSRETQLVGIAAYTAKGDLLKLKRELNTSLNAGLTISEIKEAIVQLYAYCGFPRSIRGLQTLMVVLDERKATGISDKPGPEASPVKDQRDKYDRGKEILEKLTGTPQNGPRAGYAAFAPEIEIFLKEHLFADIFERDVLSYSDRELVTISVLSSIGGVEPMLSSHFNICLHIGLTPGQLQEFVHLIKSNLGVKEAKSAQNVLDQVLQSNGIKVRFPNNL</sequence>
<dbReference type="PANTHER" id="PTHR33570">
    <property type="entry name" value="4-CARBOXYMUCONOLACTONE DECARBOXYLASE FAMILY PROTEIN"/>
    <property type="match status" value="1"/>
</dbReference>
<feature type="domain" description="Carboxymuconolactone decarboxylase-like" evidence="2">
    <location>
        <begin position="151"/>
        <end position="234"/>
    </location>
</feature>
<proteinExistence type="predicted"/>
<evidence type="ECO:0000259" key="2">
    <source>
        <dbReference type="Pfam" id="PF02627"/>
    </source>
</evidence>
<name>A0A318UEG6_9SPHI</name>
<evidence type="ECO:0000256" key="1">
    <source>
        <dbReference type="SAM" id="SignalP"/>
    </source>
</evidence>
<evidence type="ECO:0000313" key="3">
    <source>
        <dbReference type="EMBL" id="PYF74786.1"/>
    </source>
</evidence>
<feature type="domain" description="Carboxymuconolactone decarboxylase-like" evidence="2">
    <location>
        <begin position="27"/>
        <end position="91"/>
    </location>
</feature>
<keyword evidence="3" id="KW-0575">Peroxidase</keyword>
<dbReference type="Proteomes" id="UP000248198">
    <property type="component" value="Unassembled WGS sequence"/>
</dbReference>
<dbReference type="OrthoDB" id="9812754at2"/>
<protein>
    <submittedName>
        <fullName evidence="3">Alkylhydroperoxidase/carboxymuconolactone decarboxylase family protein YurZ</fullName>
    </submittedName>
</protein>
<dbReference type="RefSeq" id="WP_110829567.1">
    <property type="nucleotide sequence ID" value="NZ_QKLU01000003.1"/>
</dbReference>
<comment type="caution">
    <text evidence="3">The sequence shown here is derived from an EMBL/GenBank/DDBJ whole genome shotgun (WGS) entry which is preliminary data.</text>
</comment>
<dbReference type="InterPro" id="IPR052512">
    <property type="entry name" value="4CMD/NDH-1_regulator"/>
</dbReference>
<dbReference type="Gene3D" id="1.20.1290.10">
    <property type="entry name" value="AhpD-like"/>
    <property type="match status" value="1"/>
</dbReference>
<organism evidence="3 4">
    <name type="scientific">Pedobacter nutrimenti</name>
    <dbReference type="NCBI Taxonomy" id="1241337"/>
    <lineage>
        <taxon>Bacteria</taxon>
        <taxon>Pseudomonadati</taxon>
        <taxon>Bacteroidota</taxon>
        <taxon>Sphingobacteriia</taxon>
        <taxon>Sphingobacteriales</taxon>
        <taxon>Sphingobacteriaceae</taxon>
        <taxon>Pedobacter</taxon>
    </lineage>
</organism>
<dbReference type="EMBL" id="QKLU01000003">
    <property type="protein sequence ID" value="PYF74786.1"/>
    <property type="molecule type" value="Genomic_DNA"/>
</dbReference>
<dbReference type="InterPro" id="IPR003779">
    <property type="entry name" value="CMD-like"/>
</dbReference>
<feature type="signal peptide" evidence="1">
    <location>
        <begin position="1"/>
        <end position="22"/>
    </location>
</feature>
<reference evidence="3 4" key="1">
    <citation type="submission" date="2018-06" db="EMBL/GenBank/DDBJ databases">
        <title>Genomic Encyclopedia of Archaeal and Bacterial Type Strains, Phase II (KMG-II): from individual species to whole genera.</title>
        <authorList>
            <person name="Goeker M."/>
        </authorList>
    </citation>
    <scope>NUCLEOTIDE SEQUENCE [LARGE SCALE GENOMIC DNA]</scope>
    <source>
        <strain evidence="3 4">DSM 27372</strain>
    </source>
</reference>
<accession>A0A318UEG6</accession>
<feature type="chain" id="PRO_5016348019" evidence="1">
    <location>
        <begin position="23"/>
        <end position="251"/>
    </location>
</feature>
<keyword evidence="3" id="KW-0560">Oxidoreductase</keyword>